<feature type="active site" description="Proton donor" evidence="3">
    <location>
        <position position="166"/>
    </location>
</feature>
<dbReference type="InterPro" id="IPR010905">
    <property type="entry name" value="Glyco_hydro_88"/>
</dbReference>
<protein>
    <submittedName>
        <fullName evidence="5">Glycoside hydrolase family protein</fullName>
        <ecNumber evidence="5">5.1.3.10</ecNumber>
    </submittedName>
</protein>
<evidence type="ECO:0000256" key="2">
    <source>
        <dbReference type="ARBA" id="ARBA00038358"/>
    </source>
</evidence>
<feature type="binding site" evidence="4">
    <location>
        <position position="226"/>
    </location>
    <ligand>
        <name>substrate</name>
    </ligand>
</feature>
<evidence type="ECO:0000313" key="5">
    <source>
        <dbReference type="EMBL" id="PYY30038.1"/>
    </source>
</evidence>
<keyword evidence="5" id="KW-0413">Isomerase</keyword>
<evidence type="ECO:0000256" key="1">
    <source>
        <dbReference type="ARBA" id="ARBA00022801"/>
    </source>
</evidence>
<comment type="similarity">
    <text evidence="2">Belongs to the glycosyl hydrolase 88 family.</text>
</comment>
<evidence type="ECO:0000256" key="3">
    <source>
        <dbReference type="PIRSR" id="PIRSR610905-1"/>
    </source>
</evidence>
<dbReference type="GO" id="GO:0052757">
    <property type="term" value="F:chondroitin hydrolase activity"/>
    <property type="evidence" value="ECO:0007669"/>
    <property type="project" value="TreeGrafter"/>
</dbReference>
<dbReference type="EMBL" id="PRLG01000013">
    <property type="protein sequence ID" value="PYY30038.1"/>
    <property type="molecule type" value="Genomic_DNA"/>
</dbReference>
<dbReference type="EC" id="5.1.3.10" evidence="5"/>
<dbReference type="InterPro" id="IPR012341">
    <property type="entry name" value="6hp_glycosidase-like_sf"/>
</dbReference>
<keyword evidence="1 5" id="KW-0378">Hydrolase</keyword>
<dbReference type="GO" id="GO:0047732">
    <property type="term" value="F:CDP-abequose epimerase activity"/>
    <property type="evidence" value="ECO:0007669"/>
    <property type="project" value="UniProtKB-EC"/>
</dbReference>
<reference evidence="5 6" key="1">
    <citation type="submission" date="2018-01" db="EMBL/GenBank/DDBJ databases">
        <title>Genome sequence of the PGP bacterium Paenibacillus illinoisensis E3.</title>
        <authorList>
            <person name="Rolli E."/>
            <person name="Marasco R."/>
            <person name="Bessem C."/>
            <person name="Michoud G."/>
            <person name="Gaiarsa S."/>
            <person name="Borin S."/>
            <person name="Daffonchio D."/>
        </authorList>
    </citation>
    <scope>NUCLEOTIDE SEQUENCE [LARGE SCALE GENOMIC DNA]</scope>
    <source>
        <strain evidence="5 6">E3</strain>
    </source>
</reference>
<name>A0A2W0CQW6_9BACL</name>
<feature type="binding site" evidence="4">
    <location>
        <position position="102"/>
    </location>
    <ligand>
        <name>substrate</name>
    </ligand>
</feature>
<accession>A0A2W0CQW6</accession>
<gene>
    <name evidence="5" type="ORF">PIL02S_01640</name>
</gene>
<feature type="binding site" evidence="4">
    <location>
        <position position="166"/>
    </location>
    <ligand>
        <name>substrate</name>
    </ligand>
</feature>
<dbReference type="InterPro" id="IPR008928">
    <property type="entry name" value="6-hairpin_glycosidase_sf"/>
</dbReference>
<dbReference type="Proteomes" id="UP000247459">
    <property type="component" value="Unassembled WGS sequence"/>
</dbReference>
<feature type="active site" description="Nucleophile" evidence="3">
    <location>
        <position position="102"/>
    </location>
</feature>
<evidence type="ECO:0000313" key="6">
    <source>
        <dbReference type="Proteomes" id="UP000247459"/>
    </source>
</evidence>
<dbReference type="PANTHER" id="PTHR36845">
    <property type="entry name" value="HYDROLASE, PUTATIVE (AFU_ORTHOLOGUE AFUA_7G05090)-RELATED"/>
    <property type="match status" value="1"/>
</dbReference>
<dbReference type="GO" id="GO:0000272">
    <property type="term" value="P:polysaccharide catabolic process"/>
    <property type="evidence" value="ECO:0007669"/>
    <property type="project" value="TreeGrafter"/>
</dbReference>
<dbReference type="InterPro" id="IPR052369">
    <property type="entry name" value="UG_Glycosaminoglycan_Hydrolase"/>
</dbReference>
<feature type="binding site" evidence="4">
    <location>
        <position position="224"/>
    </location>
    <ligand>
        <name>substrate</name>
    </ligand>
</feature>
<dbReference type="Gene3D" id="1.50.10.10">
    <property type="match status" value="1"/>
</dbReference>
<sequence>MSTEGMQTTELQGKQRYIQAIEDILSKTLNNMDKFGARFPHVSLNGTYILNDNDDWTDGFWPGILWLCYEYSHDERYRKAAEGAVASLRQRLEQHVSLDHHDIGFLYSLSAKAQWIITGDEGAQELALAAADVLMKRWRTTSDGSGYIQAWGAPDNEEEAGRIIIDCLLNLPLLYWASEQTGDSTYAQIAQIQAEKTRRYIVRGDDSSYHTFFFDAKSGVPIGGATHQGYSNGSTWTRGQAWGVYGFALSYRYTGNKAFLETSKRMARYFLEHLPEDSVAYWDFNAPVAADTYRDSSASAIVAAGLAELISHLAVGDPERLYFEQMLARSMESLINNYATIGDDEAEGFLKHGSYHIHGGLSPDDYMIWGDYFYLEALMRLARGIPGYWYERKRK</sequence>
<organism evidence="5 6">
    <name type="scientific">Paenibacillus illinoisensis</name>
    <dbReference type="NCBI Taxonomy" id="59845"/>
    <lineage>
        <taxon>Bacteria</taxon>
        <taxon>Bacillati</taxon>
        <taxon>Bacillota</taxon>
        <taxon>Bacilli</taxon>
        <taxon>Bacillales</taxon>
        <taxon>Paenibacillaceae</taxon>
        <taxon>Paenibacillus</taxon>
    </lineage>
</organism>
<dbReference type="AlphaFoldDB" id="A0A2W0CQW6"/>
<proteinExistence type="inferred from homology"/>
<dbReference type="SUPFAM" id="SSF48208">
    <property type="entry name" value="Six-hairpin glycosidases"/>
    <property type="match status" value="1"/>
</dbReference>
<feature type="binding site" evidence="4">
    <location>
        <position position="242"/>
    </location>
    <ligand>
        <name>substrate</name>
    </ligand>
</feature>
<dbReference type="Pfam" id="PF07470">
    <property type="entry name" value="Glyco_hydro_88"/>
    <property type="match status" value="1"/>
</dbReference>
<feature type="binding site" evidence="4">
    <location>
        <position position="238"/>
    </location>
    <ligand>
        <name>substrate</name>
    </ligand>
</feature>
<dbReference type="PANTHER" id="PTHR36845:SF1">
    <property type="entry name" value="HYDROLASE, PUTATIVE (AFU_ORTHOLOGUE AFUA_7G05090)-RELATED"/>
    <property type="match status" value="1"/>
</dbReference>
<comment type="caution">
    <text evidence="5">The sequence shown here is derived from an EMBL/GenBank/DDBJ whole genome shotgun (WGS) entry which is preliminary data.</text>
</comment>
<evidence type="ECO:0000256" key="4">
    <source>
        <dbReference type="PIRSR" id="PIRSR610905-2"/>
    </source>
</evidence>